<dbReference type="OrthoDB" id="9801500at2"/>
<protein>
    <submittedName>
        <fullName evidence="3">Selenium metabolism protein YedF</fullName>
    </submittedName>
</protein>
<gene>
    <name evidence="3" type="ORF">SAMN02745218_00633</name>
</gene>
<dbReference type="PANTHER" id="PTHR33279">
    <property type="entry name" value="SULFUR CARRIER PROTEIN YEDF-RELATED"/>
    <property type="match status" value="1"/>
</dbReference>
<keyword evidence="4" id="KW-1185">Reference proteome</keyword>
<dbReference type="InterPro" id="IPR027396">
    <property type="entry name" value="DsrEFH-like"/>
</dbReference>
<dbReference type="EMBL" id="FQUW01000007">
    <property type="protein sequence ID" value="SHE63556.1"/>
    <property type="molecule type" value="Genomic_DNA"/>
</dbReference>
<evidence type="ECO:0000313" key="3">
    <source>
        <dbReference type="EMBL" id="SHE63556.1"/>
    </source>
</evidence>
<proteinExistence type="inferred from homology"/>
<dbReference type="Gene3D" id="3.30.110.40">
    <property type="entry name" value="TusA-like domain"/>
    <property type="match status" value="1"/>
</dbReference>
<dbReference type="SUPFAM" id="SSF64307">
    <property type="entry name" value="SirA-like"/>
    <property type="match status" value="1"/>
</dbReference>
<dbReference type="Pfam" id="PF01206">
    <property type="entry name" value="TusA"/>
    <property type="match status" value="1"/>
</dbReference>
<evidence type="ECO:0000259" key="2">
    <source>
        <dbReference type="PROSITE" id="PS01148"/>
    </source>
</evidence>
<dbReference type="RefSeq" id="WP_083543054.1">
    <property type="nucleotide sequence ID" value="NZ_FQUW01000007.1"/>
</dbReference>
<dbReference type="SUPFAM" id="SSF75169">
    <property type="entry name" value="DsrEFH-like"/>
    <property type="match status" value="1"/>
</dbReference>
<dbReference type="InterPro" id="IPR019870">
    <property type="entry name" value="Se_metab_YedF"/>
</dbReference>
<dbReference type="AlphaFoldDB" id="A0A1M4V3K8"/>
<dbReference type="NCBIfam" id="TIGR03527">
    <property type="entry name" value="selenium_YedF"/>
    <property type="match status" value="1"/>
</dbReference>
<organism evidence="3 4">
    <name type="scientific">Desulfofundulus australicus DSM 11792</name>
    <dbReference type="NCBI Taxonomy" id="1121425"/>
    <lineage>
        <taxon>Bacteria</taxon>
        <taxon>Bacillati</taxon>
        <taxon>Bacillota</taxon>
        <taxon>Clostridia</taxon>
        <taxon>Eubacteriales</taxon>
        <taxon>Peptococcaceae</taxon>
        <taxon>Desulfofundulus</taxon>
    </lineage>
</organism>
<dbReference type="Proteomes" id="UP000184196">
    <property type="component" value="Unassembled WGS sequence"/>
</dbReference>
<dbReference type="InterPro" id="IPR036868">
    <property type="entry name" value="TusA-like_sf"/>
</dbReference>
<name>A0A1M4V3K8_9FIRM</name>
<dbReference type="CDD" id="cd03421">
    <property type="entry name" value="SirA_like_N"/>
    <property type="match status" value="1"/>
</dbReference>
<dbReference type="PANTHER" id="PTHR33279:SF6">
    <property type="entry name" value="SULFUR CARRIER PROTEIN YEDF-RELATED"/>
    <property type="match status" value="1"/>
</dbReference>
<accession>A0A1M4V3K8</accession>
<comment type="similarity">
    <text evidence="1">Belongs to the sulfur carrier protein TusA family.</text>
</comment>
<sequence>MVKKEVDCRGLACPQPVLNTRKALEEITAGQVIVTVDNAVARENVTMFASNAGYPVQVAEKEGNFVITITKGEAPEKAPDNAAKPVAQSTGEARPLIYFFTSNLLGQGAPELGMTLMKSLCTTLAETDPPPDKLIFLNTGVFLTCTNSPVLQYLQKMAERGTDIISCGTCLEYYRIKDSLQVGRISNMYEINEALRGPGKVITVP</sequence>
<dbReference type="PROSITE" id="PS01148">
    <property type="entry name" value="UPF0033"/>
    <property type="match status" value="1"/>
</dbReference>
<dbReference type="InterPro" id="IPR001455">
    <property type="entry name" value="TusA-like"/>
</dbReference>
<feature type="domain" description="UPF0033" evidence="2">
    <location>
        <begin position="6"/>
        <end position="30"/>
    </location>
</feature>
<reference evidence="4" key="1">
    <citation type="submission" date="2016-11" db="EMBL/GenBank/DDBJ databases">
        <authorList>
            <person name="Varghese N."/>
            <person name="Submissions S."/>
        </authorList>
    </citation>
    <scope>NUCLEOTIDE SEQUENCE [LARGE SCALE GENOMIC DNA]</scope>
    <source>
        <strain evidence="4">DSM 11792</strain>
    </source>
</reference>
<evidence type="ECO:0000256" key="1">
    <source>
        <dbReference type="ARBA" id="ARBA00008984"/>
    </source>
</evidence>
<evidence type="ECO:0000313" key="4">
    <source>
        <dbReference type="Proteomes" id="UP000184196"/>
    </source>
</evidence>